<dbReference type="SUPFAM" id="SSF81799">
    <property type="entry name" value="Putative methyltransferase TM0872, insert domain"/>
    <property type="match status" value="1"/>
</dbReference>
<dbReference type="Gene3D" id="3.40.50.150">
    <property type="entry name" value="Vaccinia Virus protein VP39"/>
    <property type="match status" value="1"/>
</dbReference>
<protein>
    <submittedName>
        <fullName evidence="5">S-adenosyl-methyltransferase</fullName>
    </submittedName>
</protein>
<organism evidence="5 6">
    <name type="scientific">Stylonychia lemnae</name>
    <name type="common">Ciliate</name>
    <dbReference type="NCBI Taxonomy" id="5949"/>
    <lineage>
        <taxon>Eukaryota</taxon>
        <taxon>Sar</taxon>
        <taxon>Alveolata</taxon>
        <taxon>Ciliophora</taxon>
        <taxon>Intramacronucleata</taxon>
        <taxon>Spirotrichea</taxon>
        <taxon>Stichotrichia</taxon>
        <taxon>Sporadotrichida</taxon>
        <taxon>Oxytrichidae</taxon>
        <taxon>Stylonychinae</taxon>
        <taxon>Stylonychia</taxon>
    </lineage>
</organism>
<evidence type="ECO:0000256" key="1">
    <source>
        <dbReference type="ARBA" id="ARBA00010396"/>
    </source>
</evidence>
<evidence type="ECO:0000256" key="2">
    <source>
        <dbReference type="ARBA" id="ARBA00022603"/>
    </source>
</evidence>
<evidence type="ECO:0000313" key="6">
    <source>
        <dbReference type="Proteomes" id="UP000039865"/>
    </source>
</evidence>
<sequence>MVIKYLTRKLFSTLASSPPAVEQTQKFLQIGQTTHYPVMYREVQAMVDDFIAHNEKEKLDFQMLDCTFGGGNHSVPLLRKHQALKILGTDLDSKTLDVCRVQYSDLIKEKRLALEHMNFVNSFGVDPRGSFKQRFGVKDRYDIALLDLGFSSYQLEDTERGFSYIGPDEQPLDMRFDHNSEKQSSAADIVNNASELELSSIFKKFGDEKYSSQLAKKLIQFRQGKMILTTGQLKEAIRDAFPNSSRDEKNQTIKRIFQAIRISTNYELLNLQTFLEYVQKGKIMDQNSMLMIITFHSLEEKLVSQSFVKWKKFEKGNFGTKKPLIPSNEEVQENSRSKSAKLYTFLFD</sequence>
<name>A0A078B5N0_STYLE</name>
<dbReference type="InterPro" id="IPR002903">
    <property type="entry name" value="RsmH"/>
</dbReference>
<dbReference type="HAMAP" id="MF_01007">
    <property type="entry name" value="16SrRNA_methyltr_H"/>
    <property type="match status" value="1"/>
</dbReference>
<dbReference type="GO" id="GO:0071424">
    <property type="term" value="F:rRNA (cytosine-N4-)-methyltransferase activity"/>
    <property type="evidence" value="ECO:0007669"/>
    <property type="project" value="TreeGrafter"/>
</dbReference>
<gene>
    <name evidence="5" type="primary">Contig15688.g16711</name>
    <name evidence="5" type="ORF">STYLEM_17734</name>
</gene>
<keyword evidence="4" id="KW-0949">S-adenosyl-L-methionine</keyword>
<keyword evidence="2 5" id="KW-0489">Methyltransferase</keyword>
<dbReference type="FunCoup" id="A0A078B5N0">
    <property type="interactions" value="54"/>
</dbReference>
<evidence type="ECO:0000313" key="5">
    <source>
        <dbReference type="EMBL" id="CDW88612.1"/>
    </source>
</evidence>
<keyword evidence="3 5" id="KW-0808">Transferase</keyword>
<dbReference type="PIRSF" id="PIRSF004486">
    <property type="entry name" value="MraW"/>
    <property type="match status" value="1"/>
</dbReference>
<dbReference type="Proteomes" id="UP000039865">
    <property type="component" value="Unassembled WGS sequence"/>
</dbReference>
<dbReference type="SUPFAM" id="SSF53335">
    <property type="entry name" value="S-adenosyl-L-methionine-dependent methyltransferases"/>
    <property type="match status" value="1"/>
</dbReference>
<dbReference type="PANTHER" id="PTHR11265">
    <property type="entry name" value="S-ADENOSYL-METHYLTRANSFERASE MRAW"/>
    <property type="match status" value="1"/>
</dbReference>
<dbReference type="EMBL" id="CCKQ01016743">
    <property type="protein sequence ID" value="CDW88612.1"/>
    <property type="molecule type" value="Genomic_DNA"/>
</dbReference>
<dbReference type="InterPro" id="IPR023397">
    <property type="entry name" value="SAM-dep_MeTrfase_MraW_recog"/>
</dbReference>
<dbReference type="GO" id="GO:0070475">
    <property type="term" value="P:rRNA base methylation"/>
    <property type="evidence" value="ECO:0007669"/>
    <property type="project" value="TreeGrafter"/>
</dbReference>
<dbReference type="PANTHER" id="PTHR11265:SF0">
    <property type="entry name" value="12S RRNA N4-METHYLCYTIDINE METHYLTRANSFERASE"/>
    <property type="match status" value="1"/>
</dbReference>
<evidence type="ECO:0000256" key="3">
    <source>
        <dbReference type="ARBA" id="ARBA00022679"/>
    </source>
</evidence>
<reference evidence="5 6" key="1">
    <citation type="submission" date="2014-06" db="EMBL/GenBank/DDBJ databases">
        <authorList>
            <person name="Swart Estienne"/>
        </authorList>
    </citation>
    <scope>NUCLEOTIDE SEQUENCE [LARGE SCALE GENOMIC DNA]</scope>
    <source>
        <strain evidence="5 6">130c</strain>
    </source>
</reference>
<comment type="similarity">
    <text evidence="1">Belongs to the methyltransferase superfamily. RsmH family.</text>
</comment>
<dbReference type="InterPro" id="IPR029063">
    <property type="entry name" value="SAM-dependent_MTases_sf"/>
</dbReference>
<dbReference type="OMA" id="NPAKRTF"/>
<dbReference type="NCBIfam" id="TIGR00006">
    <property type="entry name" value="16S rRNA (cytosine(1402)-N(4))-methyltransferase RsmH"/>
    <property type="match status" value="1"/>
</dbReference>
<accession>A0A078B5N0</accession>
<dbReference type="Pfam" id="PF01795">
    <property type="entry name" value="Methyltransf_5"/>
    <property type="match status" value="1"/>
</dbReference>
<dbReference type="OrthoDB" id="439808at2759"/>
<dbReference type="AlphaFoldDB" id="A0A078B5N0"/>
<evidence type="ECO:0000256" key="4">
    <source>
        <dbReference type="ARBA" id="ARBA00022691"/>
    </source>
</evidence>
<dbReference type="InParanoid" id="A0A078B5N0"/>
<keyword evidence="6" id="KW-1185">Reference proteome</keyword>
<proteinExistence type="inferred from homology"/>
<dbReference type="Gene3D" id="1.10.150.170">
    <property type="entry name" value="Putative methyltransferase TM0872, insert domain"/>
    <property type="match status" value="1"/>
</dbReference>